<dbReference type="GeneID" id="81606184"/>
<dbReference type="Proteomes" id="UP001213681">
    <property type="component" value="Unassembled WGS sequence"/>
</dbReference>
<evidence type="ECO:0000256" key="1">
    <source>
        <dbReference type="SAM" id="MobiDB-lite"/>
    </source>
</evidence>
<gene>
    <name evidence="2" type="ORF">N7458_012560</name>
</gene>
<evidence type="ECO:0000313" key="3">
    <source>
        <dbReference type="Proteomes" id="UP001213681"/>
    </source>
</evidence>
<reference evidence="2" key="2">
    <citation type="journal article" date="2023" name="IMA Fungus">
        <title>Comparative genomic study of the Penicillium genus elucidates a diverse pangenome and 15 lateral gene transfer events.</title>
        <authorList>
            <person name="Petersen C."/>
            <person name="Sorensen T."/>
            <person name="Nielsen M.R."/>
            <person name="Sondergaard T.E."/>
            <person name="Sorensen J.L."/>
            <person name="Fitzpatrick D.A."/>
            <person name="Frisvad J.C."/>
            <person name="Nielsen K.L."/>
        </authorList>
    </citation>
    <scope>NUCLEOTIDE SEQUENCE</scope>
    <source>
        <strain evidence="2">IBT 16125</strain>
    </source>
</reference>
<evidence type="ECO:0000313" key="2">
    <source>
        <dbReference type="EMBL" id="KAJ5433404.1"/>
    </source>
</evidence>
<dbReference type="AlphaFoldDB" id="A0AAD6BX98"/>
<keyword evidence="3" id="KW-1185">Reference proteome</keyword>
<comment type="caution">
    <text evidence="2">The sequence shown here is derived from an EMBL/GenBank/DDBJ whole genome shotgun (WGS) entry which is preliminary data.</text>
</comment>
<accession>A0AAD6BX98</accession>
<dbReference type="EMBL" id="JAPVEA010000009">
    <property type="protein sequence ID" value="KAJ5433404.1"/>
    <property type="molecule type" value="Genomic_DNA"/>
</dbReference>
<reference evidence="2" key="1">
    <citation type="submission" date="2022-12" db="EMBL/GenBank/DDBJ databases">
        <authorList>
            <person name="Petersen C."/>
        </authorList>
    </citation>
    <scope>NUCLEOTIDE SEQUENCE</scope>
    <source>
        <strain evidence="2">IBT 16125</strain>
    </source>
</reference>
<feature type="compositionally biased region" description="Basic and acidic residues" evidence="1">
    <location>
        <begin position="59"/>
        <end position="70"/>
    </location>
</feature>
<proteinExistence type="predicted"/>
<sequence>MTLIPTESQGCRISKTGWRKGRWVVWESVDEGIVVVDSTKRWGYVSGGPVAETKTQTKAQERFGGERESNEVTTIPDY</sequence>
<name>A0AAD6BX98_9EURO</name>
<dbReference type="RefSeq" id="XP_056760695.1">
    <property type="nucleotide sequence ID" value="XM_056915941.1"/>
</dbReference>
<protein>
    <submittedName>
        <fullName evidence="2">Uncharacterized protein</fullName>
    </submittedName>
</protein>
<feature type="region of interest" description="Disordered" evidence="1">
    <location>
        <begin position="53"/>
        <end position="78"/>
    </location>
</feature>
<organism evidence="2 3">
    <name type="scientific">Penicillium daleae</name>
    <dbReference type="NCBI Taxonomy" id="63821"/>
    <lineage>
        <taxon>Eukaryota</taxon>
        <taxon>Fungi</taxon>
        <taxon>Dikarya</taxon>
        <taxon>Ascomycota</taxon>
        <taxon>Pezizomycotina</taxon>
        <taxon>Eurotiomycetes</taxon>
        <taxon>Eurotiomycetidae</taxon>
        <taxon>Eurotiales</taxon>
        <taxon>Aspergillaceae</taxon>
        <taxon>Penicillium</taxon>
    </lineage>
</organism>